<dbReference type="EMBL" id="AP025516">
    <property type="protein sequence ID" value="BDD86447.1"/>
    <property type="molecule type" value="Genomic_DNA"/>
</dbReference>
<protein>
    <recommendedName>
        <fullName evidence="3">DUF2971 domain-containing protein</fullName>
    </recommendedName>
</protein>
<gene>
    <name evidence="1" type="ORF">DPPLL_08120</name>
</gene>
<dbReference type="Pfam" id="PF11185">
    <property type="entry name" value="DUF2971"/>
    <property type="match status" value="1"/>
</dbReference>
<evidence type="ECO:0008006" key="3">
    <source>
        <dbReference type="Google" id="ProtNLM"/>
    </source>
</evidence>
<sequence>MDDISQLTETLFADTPKGSLYHYTTLSGLLGIVQSRKLWASDIRYMNDSAELRHSADLIRSEVQERISRKQGRPDLLGRFVDWVSHRITNGHLLFGASFRSHGNLLSQWRGYSTHGKGVSLGFAAEYITTCAEVQHFQIGKCIYEPARQKRLIGQVLDALEVLVERQLTGQESRERLFAVYGQVFDQIETDLLRIAAILKHPSFREEKEWRIVSPVYTGGAGRTILFREANAMLVPYVEFDLVPEGHGPPQLDHVYVGPSPNSNISVNSVQMFLSRNDIIPSRGIEYCQIPYRLR</sequence>
<dbReference type="RefSeq" id="WP_284153534.1">
    <property type="nucleotide sequence ID" value="NZ_AP025516.1"/>
</dbReference>
<name>A0ABM7W683_9BACT</name>
<evidence type="ECO:0000313" key="1">
    <source>
        <dbReference type="EMBL" id="BDD86447.1"/>
    </source>
</evidence>
<organism evidence="1 2">
    <name type="scientific">Desulfofustis limnaeus</name>
    <dbReference type="NCBI Taxonomy" id="2740163"/>
    <lineage>
        <taxon>Bacteria</taxon>
        <taxon>Pseudomonadati</taxon>
        <taxon>Thermodesulfobacteriota</taxon>
        <taxon>Desulfobulbia</taxon>
        <taxon>Desulfobulbales</taxon>
        <taxon>Desulfocapsaceae</taxon>
        <taxon>Desulfofustis</taxon>
    </lineage>
</organism>
<reference evidence="1 2" key="1">
    <citation type="submission" date="2022-01" db="EMBL/GenBank/DDBJ databases">
        <title>Desulfofustis limnae sp. nov., a novel mesophilic sulfate-reducing bacterium isolated from marsh soil.</title>
        <authorList>
            <person name="Watanabe M."/>
            <person name="Takahashi A."/>
            <person name="Kojima H."/>
            <person name="Fukui M."/>
        </authorList>
    </citation>
    <scope>NUCLEOTIDE SEQUENCE [LARGE SCALE GENOMIC DNA]</scope>
    <source>
        <strain evidence="1 2">PPLL</strain>
    </source>
</reference>
<keyword evidence="2" id="KW-1185">Reference proteome</keyword>
<dbReference type="Proteomes" id="UP000830055">
    <property type="component" value="Chromosome"/>
</dbReference>
<accession>A0ABM7W683</accession>
<evidence type="ECO:0000313" key="2">
    <source>
        <dbReference type="Proteomes" id="UP000830055"/>
    </source>
</evidence>
<dbReference type="InterPro" id="IPR021352">
    <property type="entry name" value="DUF2971"/>
</dbReference>
<proteinExistence type="predicted"/>